<dbReference type="EC" id="2.7.7.3" evidence="9"/>
<dbReference type="EMBL" id="CGIH01000038">
    <property type="protein sequence ID" value="CFX91837.1"/>
    <property type="molecule type" value="Genomic_DNA"/>
</dbReference>
<evidence type="ECO:0000256" key="4">
    <source>
        <dbReference type="ARBA" id="ARBA00022741"/>
    </source>
</evidence>
<evidence type="ECO:0000313" key="12">
    <source>
        <dbReference type="Proteomes" id="UP000045545"/>
    </source>
</evidence>
<dbReference type="PANTHER" id="PTHR21342">
    <property type="entry name" value="PHOSPHOPANTETHEINE ADENYLYLTRANSFERASE"/>
    <property type="match status" value="1"/>
</dbReference>
<feature type="binding site" evidence="9">
    <location>
        <position position="87"/>
    </location>
    <ligand>
        <name>substrate</name>
    </ligand>
</feature>
<dbReference type="Gene3D" id="3.40.50.620">
    <property type="entry name" value="HUPs"/>
    <property type="match status" value="1"/>
</dbReference>
<feature type="binding site" evidence="9">
    <location>
        <position position="17"/>
    </location>
    <ligand>
        <name>ATP</name>
        <dbReference type="ChEBI" id="CHEBI:30616"/>
    </ligand>
</feature>
<feature type="binding site" evidence="9">
    <location>
        <begin position="123"/>
        <end position="129"/>
    </location>
    <ligand>
        <name>ATP</name>
        <dbReference type="ChEBI" id="CHEBI:30616"/>
    </ligand>
</feature>
<keyword evidence="3 9" id="KW-0548">Nucleotidyltransferase</keyword>
<dbReference type="GO" id="GO:0015937">
    <property type="term" value="P:coenzyme A biosynthetic process"/>
    <property type="evidence" value="ECO:0007669"/>
    <property type="project" value="UniProtKB-UniRule"/>
</dbReference>
<evidence type="ECO:0000256" key="2">
    <source>
        <dbReference type="ARBA" id="ARBA00022679"/>
    </source>
</evidence>
<dbReference type="OrthoDB" id="9806661at2"/>
<evidence type="ECO:0000256" key="5">
    <source>
        <dbReference type="ARBA" id="ARBA00022840"/>
    </source>
</evidence>
<evidence type="ECO:0000259" key="10">
    <source>
        <dbReference type="Pfam" id="PF01467"/>
    </source>
</evidence>
<comment type="catalytic activity">
    <reaction evidence="8 9">
        <text>(R)-4'-phosphopantetheine + ATP + H(+) = 3'-dephospho-CoA + diphosphate</text>
        <dbReference type="Rhea" id="RHEA:19801"/>
        <dbReference type="ChEBI" id="CHEBI:15378"/>
        <dbReference type="ChEBI" id="CHEBI:30616"/>
        <dbReference type="ChEBI" id="CHEBI:33019"/>
        <dbReference type="ChEBI" id="CHEBI:57328"/>
        <dbReference type="ChEBI" id="CHEBI:61723"/>
        <dbReference type="EC" id="2.7.7.3"/>
    </reaction>
</comment>
<dbReference type="GO" id="GO:0004595">
    <property type="term" value="F:pantetheine-phosphate adenylyltransferase activity"/>
    <property type="evidence" value="ECO:0007669"/>
    <property type="project" value="UniProtKB-UniRule"/>
</dbReference>
<dbReference type="InterPro" id="IPR001980">
    <property type="entry name" value="PPAT"/>
</dbReference>
<dbReference type="HAMAP" id="MF_00151">
    <property type="entry name" value="PPAT_bact"/>
    <property type="match status" value="1"/>
</dbReference>
<keyword evidence="4 9" id="KW-0547">Nucleotide-binding</keyword>
<feature type="binding site" evidence="9">
    <location>
        <position position="73"/>
    </location>
    <ligand>
        <name>substrate</name>
    </ligand>
</feature>
<dbReference type="SUPFAM" id="SSF52374">
    <property type="entry name" value="Nucleotidylyl transferase"/>
    <property type="match status" value="1"/>
</dbReference>
<keyword evidence="1 9" id="KW-0963">Cytoplasm</keyword>
<name>A0A0E4GCV5_9FIRM</name>
<organism evidence="11 12">
    <name type="scientific">Syntrophomonas zehnderi OL-4</name>
    <dbReference type="NCBI Taxonomy" id="690567"/>
    <lineage>
        <taxon>Bacteria</taxon>
        <taxon>Bacillati</taxon>
        <taxon>Bacillota</taxon>
        <taxon>Clostridia</taxon>
        <taxon>Eubacteriales</taxon>
        <taxon>Syntrophomonadaceae</taxon>
        <taxon>Syntrophomonas</taxon>
    </lineage>
</organism>
<keyword evidence="6 9" id="KW-0460">Magnesium</keyword>
<dbReference type="InterPro" id="IPR004821">
    <property type="entry name" value="Cyt_trans-like"/>
</dbReference>
<dbReference type="NCBIfam" id="TIGR00125">
    <property type="entry name" value="cyt_tran_rel"/>
    <property type="match status" value="1"/>
</dbReference>
<dbReference type="UniPathway" id="UPA00241">
    <property type="reaction ID" value="UER00355"/>
</dbReference>
<comment type="cofactor">
    <cofactor evidence="9">
        <name>Mg(2+)</name>
        <dbReference type="ChEBI" id="CHEBI:18420"/>
    </cofactor>
</comment>
<dbReference type="STRING" id="690567.2203"/>
<feature type="binding site" evidence="9">
    <location>
        <position position="41"/>
    </location>
    <ligand>
        <name>substrate</name>
    </ligand>
</feature>
<evidence type="ECO:0000256" key="1">
    <source>
        <dbReference type="ARBA" id="ARBA00022490"/>
    </source>
</evidence>
<feature type="binding site" evidence="9">
    <location>
        <begin position="9"/>
        <end position="10"/>
    </location>
    <ligand>
        <name>ATP</name>
        <dbReference type="ChEBI" id="CHEBI:30616"/>
    </ligand>
</feature>
<gene>
    <name evidence="9" type="primary">coaD</name>
    <name evidence="11" type="ORF">2203</name>
</gene>
<feature type="domain" description="Cytidyltransferase-like" evidence="10">
    <location>
        <begin position="5"/>
        <end position="133"/>
    </location>
</feature>
<proteinExistence type="inferred from homology"/>
<keyword evidence="5 9" id="KW-0067">ATP-binding</keyword>
<evidence type="ECO:0000313" key="11">
    <source>
        <dbReference type="EMBL" id="CFX91837.1"/>
    </source>
</evidence>
<dbReference type="Proteomes" id="UP000045545">
    <property type="component" value="Unassembled WGS sequence"/>
</dbReference>
<comment type="similarity">
    <text evidence="9">Belongs to the bacterial CoaD family.</text>
</comment>
<dbReference type="PANTHER" id="PTHR21342:SF1">
    <property type="entry name" value="PHOSPHOPANTETHEINE ADENYLYLTRANSFERASE"/>
    <property type="match status" value="1"/>
</dbReference>
<dbReference type="CDD" id="cd02163">
    <property type="entry name" value="PPAT"/>
    <property type="match status" value="1"/>
</dbReference>
<keyword evidence="7 9" id="KW-0173">Coenzyme A biosynthesis</keyword>
<comment type="subcellular location">
    <subcellularLocation>
        <location evidence="9">Cytoplasm</location>
    </subcellularLocation>
</comment>
<feature type="site" description="Transition state stabilizer" evidence="9">
    <location>
        <position position="17"/>
    </location>
</feature>
<comment type="function">
    <text evidence="9">Reversibly transfers an adenylyl group from ATP to 4'-phosphopantetheine, yielding dephospho-CoA (dPCoA) and pyrophosphate.</text>
</comment>
<evidence type="ECO:0000256" key="6">
    <source>
        <dbReference type="ARBA" id="ARBA00022842"/>
    </source>
</evidence>
<dbReference type="PRINTS" id="PR01020">
    <property type="entry name" value="LPSBIOSNTHSS"/>
</dbReference>
<feature type="binding site" evidence="9">
    <location>
        <position position="98"/>
    </location>
    <ligand>
        <name>ATP</name>
        <dbReference type="ChEBI" id="CHEBI:30616"/>
    </ligand>
</feature>
<dbReference type="InterPro" id="IPR014729">
    <property type="entry name" value="Rossmann-like_a/b/a_fold"/>
</dbReference>
<dbReference type="NCBIfam" id="TIGR01510">
    <property type="entry name" value="coaD_prev_kdtB"/>
    <property type="match status" value="1"/>
</dbReference>
<comment type="pathway">
    <text evidence="9">Cofactor biosynthesis; coenzyme A biosynthesis; CoA from (R)-pantothenate: step 4/5.</text>
</comment>
<keyword evidence="2 9" id="KW-0808">Transferase</keyword>
<dbReference type="AlphaFoldDB" id="A0A0E4GCV5"/>
<feature type="binding site" evidence="9">
    <location>
        <position position="9"/>
    </location>
    <ligand>
        <name>substrate</name>
    </ligand>
</feature>
<evidence type="ECO:0000256" key="3">
    <source>
        <dbReference type="ARBA" id="ARBA00022695"/>
    </source>
</evidence>
<evidence type="ECO:0000256" key="9">
    <source>
        <dbReference type="HAMAP-Rule" id="MF_00151"/>
    </source>
</evidence>
<dbReference type="Pfam" id="PF01467">
    <property type="entry name" value="CTP_transf_like"/>
    <property type="match status" value="1"/>
</dbReference>
<dbReference type="GO" id="GO:0005737">
    <property type="term" value="C:cytoplasm"/>
    <property type="evidence" value="ECO:0007669"/>
    <property type="project" value="UniProtKB-SubCell"/>
</dbReference>
<feature type="binding site" evidence="9">
    <location>
        <begin position="88"/>
        <end position="90"/>
    </location>
    <ligand>
        <name>ATP</name>
        <dbReference type="ChEBI" id="CHEBI:30616"/>
    </ligand>
</feature>
<evidence type="ECO:0000256" key="8">
    <source>
        <dbReference type="ARBA" id="ARBA00029346"/>
    </source>
</evidence>
<accession>A0A0E4GCV5</accession>
<reference evidence="11 12" key="1">
    <citation type="submission" date="2015-03" db="EMBL/GenBank/DDBJ databases">
        <authorList>
            <person name="Murphy D."/>
        </authorList>
    </citation>
    <scope>NUCLEOTIDE SEQUENCE [LARGE SCALE GENOMIC DNA]</scope>
    <source>
        <strain evidence="11 12">OL-4</strain>
    </source>
</reference>
<sequence>MAVAVYPGSFDPVTNGHIDILERMSGVFDKIIVAVVHNVTKQALFTLDERVELIKESTKHLDNVEVEGFNGLLADFLKEKNVVVIIRGLRSITDFEYESHMSMMNKLLLPEVNTIFVMSDPQYIFVSSSGVKEAALLGGDVKRLVPAAVEKSLLEKYRAGKS</sequence>
<evidence type="ECO:0000256" key="7">
    <source>
        <dbReference type="ARBA" id="ARBA00022993"/>
    </source>
</evidence>
<dbReference type="RefSeq" id="WP_046498824.1">
    <property type="nucleotide sequence ID" value="NZ_CGIH01000038.1"/>
</dbReference>
<dbReference type="GO" id="GO:0005524">
    <property type="term" value="F:ATP binding"/>
    <property type="evidence" value="ECO:0007669"/>
    <property type="project" value="UniProtKB-KW"/>
</dbReference>
<keyword evidence="12" id="KW-1185">Reference proteome</keyword>
<comment type="subunit">
    <text evidence="9">Homohexamer.</text>
</comment>
<protein>
    <recommendedName>
        <fullName evidence="9">Phosphopantetheine adenylyltransferase</fullName>
        <ecNumber evidence="9">2.7.7.3</ecNumber>
    </recommendedName>
    <alternativeName>
        <fullName evidence="9">Dephospho-CoA pyrophosphorylase</fullName>
    </alternativeName>
    <alternativeName>
        <fullName evidence="9">Pantetheine-phosphate adenylyltransferase</fullName>
        <shortName evidence="9">PPAT</shortName>
    </alternativeName>
</protein>